<feature type="compositionally biased region" description="Basic and acidic residues" evidence="1">
    <location>
        <begin position="669"/>
        <end position="683"/>
    </location>
</feature>
<dbReference type="HOGENOM" id="CLU_347793_0_0_1"/>
<keyword evidence="3" id="KW-1185">Reference proteome</keyword>
<comment type="caution">
    <text evidence="2">The sequence shown here is derived from an EMBL/GenBank/DDBJ whole genome shotgun (WGS) entry which is preliminary data.</text>
</comment>
<name>W9W1N4_9EURO</name>
<dbReference type="AlphaFoldDB" id="W9W1N4"/>
<dbReference type="OrthoDB" id="5406275at2759"/>
<sequence>MAQSSGNGVTNPQTAVNDQFISKIKASVQFDDSFNTALVSIPTTIAPLAKANMYAALPATASVDMAKVIDRSIFTTQHSLAACLETVVNACVSAFDMAETNFFGISARADDVFSILGDAIFPGLAEMETAPTPKALARLKNAMEDLRTKALVAEADTADVSKSFDHVLAMSMALRQATVDLSSISEDSAKQAQMQAWAASLKVQGQETAVKTASATLEQNKALLDDVRERYKKASDDFPNTMQVMGAAIAMSVTDCLTNVITQVVPMLVMNETVAGQVEGGVQVAEKTGVDITKTVKDFKSSDPNTVPVENPTAPKTVDYAGDAGYLLAPLDKPTITHLQTLATSGADGGINWDEVDTKATTPSSDPSALSYIINQLETASEASSLTDKPPSQKLKDVLHSAIQTAKAIQSAAKDGHSLTSASDKVKAWQQDILNAAQSLASLCTTANSNPGTSGALGATFKAIPSTAANASATTSAAKSLLDGATANLHEQQQALNSALTNYTSASQTLADDQAALGKMKADLVNFKLNAHILNEVVAILTLVNMTLLDFKIEINKLVLHFQSLAKLVAMVVDENMNTFLKDLQTEVQDSEDNIARGGLGGIKVSDLALQIFYTAACTLAAYFDLFGDVTSMYVDTSRKFISDGISGGGLALVSKMGASFPRTPFDPAHPDDTDNLDLDKPADATGADNDPLVQQEIQARLAEIEAWTTATTTGISAVLQTKHATAQEKMTSHLKSLAAEMQRDEQTRKALLGNTDDSKLLEHIKEGQKQGAQAVTDAAKTGLQNTVLLSGVPDVARSEGPIDIGSSRVS</sequence>
<evidence type="ECO:0000313" key="2">
    <source>
        <dbReference type="EMBL" id="EXJ58416.1"/>
    </source>
</evidence>
<accession>W9W1N4</accession>
<dbReference type="PANTHER" id="PTHR33488:SF2">
    <property type="entry name" value="EARLY ENDOSOME ANTIGEN 1-LIKE"/>
    <property type="match status" value="1"/>
</dbReference>
<dbReference type="GeneID" id="19180424"/>
<dbReference type="RefSeq" id="XP_007758039.1">
    <property type="nucleotide sequence ID" value="XM_007759849.1"/>
</dbReference>
<evidence type="ECO:0000256" key="1">
    <source>
        <dbReference type="SAM" id="MobiDB-lite"/>
    </source>
</evidence>
<dbReference type="Proteomes" id="UP000019473">
    <property type="component" value="Unassembled WGS sequence"/>
</dbReference>
<organism evidence="2 3">
    <name type="scientific">Cladophialophora yegresii CBS 114405</name>
    <dbReference type="NCBI Taxonomy" id="1182544"/>
    <lineage>
        <taxon>Eukaryota</taxon>
        <taxon>Fungi</taxon>
        <taxon>Dikarya</taxon>
        <taxon>Ascomycota</taxon>
        <taxon>Pezizomycotina</taxon>
        <taxon>Eurotiomycetes</taxon>
        <taxon>Chaetothyriomycetidae</taxon>
        <taxon>Chaetothyriales</taxon>
        <taxon>Herpotrichiellaceae</taxon>
        <taxon>Cladophialophora</taxon>
    </lineage>
</organism>
<dbReference type="VEuPathDB" id="FungiDB:A1O7_05841"/>
<dbReference type="PANTHER" id="PTHR33488">
    <property type="entry name" value="ZGC:162509"/>
    <property type="match status" value="1"/>
</dbReference>
<protein>
    <submittedName>
        <fullName evidence="2">Uncharacterized protein</fullName>
    </submittedName>
</protein>
<proteinExistence type="predicted"/>
<dbReference type="EMBL" id="AMGW01000004">
    <property type="protein sequence ID" value="EXJ58416.1"/>
    <property type="molecule type" value="Genomic_DNA"/>
</dbReference>
<gene>
    <name evidence="2" type="ORF">A1O7_05841</name>
</gene>
<feature type="region of interest" description="Disordered" evidence="1">
    <location>
        <begin position="663"/>
        <end position="689"/>
    </location>
</feature>
<reference evidence="2 3" key="1">
    <citation type="submission" date="2013-03" db="EMBL/GenBank/DDBJ databases">
        <title>The Genome Sequence of Cladophialophora yegresii CBS 114405.</title>
        <authorList>
            <consortium name="The Broad Institute Genomics Platform"/>
            <person name="Cuomo C."/>
            <person name="de Hoog S."/>
            <person name="Gorbushina A."/>
            <person name="Walker B."/>
            <person name="Young S.K."/>
            <person name="Zeng Q."/>
            <person name="Gargeya S."/>
            <person name="Fitzgerald M."/>
            <person name="Haas B."/>
            <person name="Abouelleil A."/>
            <person name="Allen A.W."/>
            <person name="Alvarado L."/>
            <person name="Arachchi H.M."/>
            <person name="Berlin A.M."/>
            <person name="Chapman S.B."/>
            <person name="Gainer-Dewar J."/>
            <person name="Goldberg J."/>
            <person name="Griggs A."/>
            <person name="Gujja S."/>
            <person name="Hansen M."/>
            <person name="Howarth C."/>
            <person name="Imamovic A."/>
            <person name="Ireland A."/>
            <person name="Larimer J."/>
            <person name="McCowan C."/>
            <person name="Murphy C."/>
            <person name="Pearson M."/>
            <person name="Poon T.W."/>
            <person name="Priest M."/>
            <person name="Roberts A."/>
            <person name="Saif S."/>
            <person name="Shea T."/>
            <person name="Sisk P."/>
            <person name="Sykes S."/>
            <person name="Wortman J."/>
            <person name="Nusbaum C."/>
            <person name="Birren B."/>
        </authorList>
    </citation>
    <scope>NUCLEOTIDE SEQUENCE [LARGE SCALE GENOMIC DNA]</scope>
    <source>
        <strain evidence="2 3">CBS 114405</strain>
    </source>
</reference>
<evidence type="ECO:0000313" key="3">
    <source>
        <dbReference type="Proteomes" id="UP000019473"/>
    </source>
</evidence>
<dbReference type="eggNOG" id="ENOG502QVK4">
    <property type="taxonomic scope" value="Eukaryota"/>
</dbReference>
<dbReference type="STRING" id="1182544.W9W1N4"/>